<dbReference type="AlphaFoldDB" id="A0AAE8TYB5"/>
<protein>
    <submittedName>
        <fullName evidence="2">Uncharacterized protein</fullName>
    </submittedName>
</protein>
<comment type="caution">
    <text evidence="2">The sequence shown here is derived from an EMBL/GenBank/DDBJ whole genome shotgun (WGS) entry which is preliminary data.</text>
</comment>
<organism evidence="2 3">
    <name type="scientific">Rhizobium ruizarguesonis</name>
    <dbReference type="NCBI Taxonomy" id="2081791"/>
    <lineage>
        <taxon>Bacteria</taxon>
        <taxon>Pseudomonadati</taxon>
        <taxon>Pseudomonadota</taxon>
        <taxon>Alphaproteobacteria</taxon>
        <taxon>Hyphomicrobiales</taxon>
        <taxon>Rhizobiaceae</taxon>
        <taxon>Rhizobium/Agrobacterium group</taxon>
        <taxon>Rhizobium</taxon>
    </lineage>
</organism>
<dbReference type="Proteomes" id="UP000291892">
    <property type="component" value="Unassembled WGS sequence"/>
</dbReference>
<feature type="compositionally biased region" description="Basic residues" evidence="1">
    <location>
        <begin position="82"/>
        <end position="91"/>
    </location>
</feature>
<proteinExistence type="predicted"/>
<evidence type="ECO:0000313" key="3">
    <source>
        <dbReference type="Proteomes" id="UP000291892"/>
    </source>
</evidence>
<name>A0AAE8TYB5_9HYPH</name>
<evidence type="ECO:0000313" key="2">
    <source>
        <dbReference type="EMBL" id="TBF01379.1"/>
    </source>
</evidence>
<feature type="region of interest" description="Disordered" evidence="1">
    <location>
        <begin position="76"/>
        <end position="135"/>
    </location>
</feature>
<gene>
    <name evidence="2" type="ORF">ELG94_38145</name>
</gene>
<sequence length="135" mass="14946">MGKGRKRIYEAVLEGATGGLSEKELYDFTVKRCQKVTSKKIVRASVLVLSDPVVTDSSILKTISTFAVEHRLKQLGIENGRKKNGMKRRSSSHASDIEFGGDDRTAGMSDAKQRMRSRRGHQRRSTSIAPLPTPT</sequence>
<reference evidence="2 3" key="1">
    <citation type="submission" date="2019-02" db="EMBL/GenBank/DDBJ databases">
        <title>The genomic architecture of introgression among sibling species of bacteria.</title>
        <authorList>
            <person name="Cavassim M.I.A."/>
            <person name="Moeskjaer S."/>
            <person name="Moslemi C."/>
            <person name="Fields B."/>
            <person name="Bachmann A."/>
            <person name="Vilhjalmsson B."/>
            <person name="Schierup M.H."/>
            <person name="Young J.P.W."/>
            <person name="Andersen S.U."/>
        </authorList>
    </citation>
    <scope>NUCLEOTIDE SEQUENCE [LARGE SCALE GENOMIC DNA]</scope>
    <source>
        <strain evidence="2 3">SM42</strain>
    </source>
</reference>
<evidence type="ECO:0000256" key="1">
    <source>
        <dbReference type="SAM" id="MobiDB-lite"/>
    </source>
</evidence>
<dbReference type="EMBL" id="SIKX01000007">
    <property type="protein sequence ID" value="TBF01379.1"/>
    <property type="molecule type" value="Genomic_DNA"/>
</dbReference>
<feature type="compositionally biased region" description="Basic residues" evidence="1">
    <location>
        <begin position="114"/>
        <end position="124"/>
    </location>
</feature>
<accession>A0AAE8TYB5</accession>